<evidence type="ECO:0000256" key="1">
    <source>
        <dbReference type="ARBA" id="ARBA00001933"/>
    </source>
</evidence>
<accession>A0A4P9UPL2</accession>
<feature type="domain" description="Aminotransferase class I/classII large" evidence="10">
    <location>
        <begin position="38"/>
        <end position="363"/>
    </location>
</feature>
<dbReference type="GO" id="GO:0004400">
    <property type="term" value="F:histidinol-phosphate transaminase activity"/>
    <property type="evidence" value="ECO:0007669"/>
    <property type="project" value="UniProtKB-UniRule"/>
</dbReference>
<dbReference type="PANTHER" id="PTHR43643">
    <property type="entry name" value="HISTIDINOL-PHOSPHATE AMINOTRANSFERASE 2"/>
    <property type="match status" value="1"/>
</dbReference>
<dbReference type="RefSeq" id="WP_017838829.1">
    <property type="nucleotide sequence ID" value="NZ_CP035467.1"/>
</dbReference>
<dbReference type="SUPFAM" id="SSF53383">
    <property type="entry name" value="PLP-dependent transferases"/>
    <property type="match status" value="1"/>
</dbReference>
<dbReference type="NCBIfam" id="TIGR01141">
    <property type="entry name" value="hisC"/>
    <property type="match status" value="1"/>
</dbReference>
<dbReference type="InterPro" id="IPR001917">
    <property type="entry name" value="Aminotrans_II_pyridoxalP_BS"/>
</dbReference>
<evidence type="ECO:0000256" key="8">
    <source>
        <dbReference type="ARBA" id="ARBA00047481"/>
    </source>
</evidence>
<dbReference type="PANTHER" id="PTHR43643:SF3">
    <property type="entry name" value="HISTIDINOL-PHOSPHATE AMINOTRANSFERASE"/>
    <property type="match status" value="1"/>
</dbReference>
<dbReference type="GO" id="GO:0030170">
    <property type="term" value="F:pyridoxal phosphate binding"/>
    <property type="evidence" value="ECO:0007669"/>
    <property type="project" value="InterPro"/>
</dbReference>
<dbReference type="GO" id="GO:0000105">
    <property type="term" value="P:L-histidine biosynthetic process"/>
    <property type="evidence" value="ECO:0007669"/>
    <property type="project" value="UniProtKB-UniRule"/>
</dbReference>
<dbReference type="PROSITE" id="PS00599">
    <property type="entry name" value="AA_TRANSFER_CLASS_2"/>
    <property type="match status" value="1"/>
</dbReference>
<evidence type="ECO:0000256" key="9">
    <source>
        <dbReference type="HAMAP-Rule" id="MF_01023"/>
    </source>
</evidence>
<dbReference type="OrthoDB" id="9813612at2"/>
<dbReference type="InterPro" id="IPR050106">
    <property type="entry name" value="HistidinolP_aminotransfase"/>
</dbReference>
<comment type="cofactor">
    <cofactor evidence="1 9">
        <name>pyridoxal 5'-phosphate</name>
        <dbReference type="ChEBI" id="CHEBI:597326"/>
    </cofactor>
</comment>
<dbReference type="InterPro" id="IPR015424">
    <property type="entry name" value="PyrdxlP-dep_Trfase"/>
</dbReference>
<evidence type="ECO:0000256" key="6">
    <source>
        <dbReference type="ARBA" id="ARBA00022679"/>
    </source>
</evidence>
<comment type="similarity">
    <text evidence="3 9">Belongs to the class-II pyridoxal-phosphate-dependent aminotransferase family. Histidinol-phosphate aminotransferase subfamily.</text>
</comment>
<keyword evidence="9" id="KW-0368">Histidine biosynthesis</keyword>
<dbReference type="InterPro" id="IPR015422">
    <property type="entry name" value="PyrdxlP-dep_Trfase_small"/>
</dbReference>
<evidence type="ECO:0000259" key="10">
    <source>
        <dbReference type="Pfam" id="PF00155"/>
    </source>
</evidence>
<sequence>MNITDNFYSLATPGVQRLIPYVPGKPIEELERELGLSDIVKLASNENPLGPSPMALAAIHATLPDLARYPDGNGFKLKRALAEKFSVDMSQITLGNGSNEILELLARAFLTPAHEVIFSQHAFAVYPIVTQAVGATGVVIPAREYGHDLDAMLAAVNDKTRLIFIANPNNPTGTLLAPDELRHFIAALPSHVLCVLDEAYYEFIDPQSRADSIAWLIAHPNLIVTRTFSKAYGLAGLRVGYSFSNPRVADFLNRVRQPFNNNMLALAAAEAALADHEHLQRTIATNNDGMQQLIDGFRQLGLEWIPSAGNFVSVDVKRSGDGVYQALLQKGVIVRPVANYEMPDYLRISIGTPTENSRCLEALQAVLADV</sequence>
<dbReference type="Pfam" id="PF00155">
    <property type="entry name" value="Aminotran_1_2"/>
    <property type="match status" value="1"/>
</dbReference>
<dbReference type="CDD" id="cd00609">
    <property type="entry name" value="AAT_like"/>
    <property type="match status" value="1"/>
</dbReference>
<dbReference type="Gene3D" id="3.90.1150.10">
    <property type="entry name" value="Aspartate Aminotransferase, domain 1"/>
    <property type="match status" value="1"/>
</dbReference>
<dbReference type="InterPro" id="IPR015421">
    <property type="entry name" value="PyrdxlP-dep_Trfase_major"/>
</dbReference>
<evidence type="ECO:0000256" key="2">
    <source>
        <dbReference type="ARBA" id="ARBA00005011"/>
    </source>
</evidence>
<protein>
    <recommendedName>
        <fullName evidence="9">Histidinol-phosphate aminotransferase</fullName>
        <ecNumber evidence="9">2.6.1.9</ecNumber>
    </recommendedName>
    <alternativeName>
        <fullName evidence="9">Imidazole acetol-phosphate transaminase</fullName>
    </alternativeName>
</protein>
<gene>
    <name evidence="9" type="primary">hisC</name>
    <name evidence="11" type="ORF">EQU24_14385</name>
</gene>
<feature type="modified residue" description="N6-(pyridoxal phosphate)lysine" evidence="9">
    <location>
        <position position="230"/>
    </location>
</feature>
<evidence type="ECO:0000313" key="12">
    <source>
        <dbReference type="Proteomes" id="UP000305881"/>
    </source>
</evidence>
<keyword evidence="5 9" id="KW-0032">Aminotransferase</keyword>
<dbReference type="Gene3D" id="3.40.640.10">
    <property type="entry name" value="Type I PLP-dependent aspartate aminotransferase-like (Major domain)"/>
    <property type="match status" value="1"/>
</dbReference>
<dbReference type="InterPro" id="IPR004839">
    <property type="entry name" value="Aminotransferase_I/II_large"/>
</dbReference>
<dbReference type="EC" id="2.6.1.9" evidence="9"/>
<dbReference type="Proteomes" id="UP000305881">
    <property type="component" value="Chromosome"/>
</dbReference>
<proteinExistence type="inferred from homology"/>
<evidence type="ECO:0000256" key="4">
    <source>
        <dbReference type="ARBA" id="ARBA00011738"/>
    </source>
</evidence>
<dbReference type="KEGG" id="mbur:EQU24_14385"/>
<dbReference type="AlphaFoldDB" id="A0A4P9UPL2"/>
<comment type="subunit">
    <text evidence="4 9">Homodimer.</text>
</comment>
<dbReference type="EMBL" id="CP035467">
    <property type="protein sequence ID" value="QCW83298.1"/>
    <property type="molecule type" value="Genomic_DNA"/>
</dbReference>
<organism evidence="11 12">
    <name type="scientific">Methylotuvimicrobium buryatense</name>
    <name type="common">Methylomicrobium buryatense</name>
    <dbReference type="NCBI Taxonomy" id="95641"/>
    <lineage>
        <taxon>Bacteria</taxon>
        <taxon>Pseudomonadati</taxon>
        <taxon>Pseudomonadota</taxon>
        <taxon>Gammaproteobacteria</taxon>
        <taxon>Methylococcales</taxon>
        <taxon>Methylococcaceae</taxon>
        <taxon>Methylotuvimicrobium</taxon>
    </lineage>
</organism>
<keyword evidence="12" id="KW-1185">Reference proteome</keyword>
<keyword evidence="6 9" id="KW-0808">Transferase</keyword>
<keyword evidence="7 9" id="KW-0663">Pyridoxal phosphate</keyword>
<comment type="catalytic activity">
    <reaction evidence="8 9">
        <text>L-histidinol phosphate + 2-oxoglutarate = 3-(imidazol-4-yl)-2-oxopropyl phosphate + L-glutamate</text>
        <dbReference type="Rhea" id="RHEA:23744"/>
        <dbReference type="ChEBI" id="CHEBI:16810"/>
        <dbReference type="ChEBI" id="CHEBI:29985"/>
        <dbReference type="ChEBI" id="CHEBI:57766"/>
        <dbReference type="ChEBI" id="CHEBI:57980"/>
        <dbReference type="EC" id="2.6.1.9"/>
    </reaction>
</comment>
<evidence type="ECO:0000256" key="5">
    <source>
        <dbReference type="ARBA" id="ARBA00022576"/>
    </source>
</evidence>
<evidence type="ECO:0000256" key="3">
    <source>
        <dbReference type="ARBA" id="ARBA00007970"/>
    </source>
</evidence>
<keyword evidence="9" id="KW-0028">Amino-acid biosynthesis</keyword>
<dbReference type="STRING" id="675511.GCA_000341735_00173"/>
<reference evidence="12" key="1">
    <citation type="journal article" date="2019" name="J. Bacteriol.">
        <title>A Mutagenic Screen Identifies a TonB-Dependent Receptor Required for the Lanthanide Metal Switch in the Type I Methanotroph 'Methylotuvimicrobium buryatense' 5GB1C.</title>
        <authorList>
            <person name="Groom J.D."/>
            <person name="Ford S.M."/>
            <person name="Pesesky M.W."/>
            <person name="Lidstrom M.E."/>
        </authorList>
    </citation>
    <scope>NUCLEOTIDE SEQUENCE [LARGE SCALE GENOMIC DNA]</scope>
    <source>
        <strain evidence="12">5GB1C</strain>
    </source>
</reference>
<comment type="pathway">
    <text evidence="2 9">Amino-acid biosynthesis; L-histidine biosynthesis; L-histidine from 5-phospho-alpha-D-ribose 1-diphosphate: step 7/9.</text>
</comment>
<dbReference type="HAMAP" id="MF_01023">
    <property type="entry name" value="HisC_aminotrans_2"/>
    <property type="match status" value="1"/>
</dbReference>
<evidence type="ECO:0000256" key="7">
    <source>
        <dbReference type="ARBA" id="ARBA00022898"/>
    </source>
</evidence>
<dbReference type="UniPathway" id="UPA00031">
    <property type="reaction ID" value="UER00012"/>
</dbReference>
<dbReference type="InterPro" id="IPR005861">
    <property type="entry name" value="HisP_aminotrans"/>
</dbReference>
<evidence type="ECO:0000313" key="11">
    <source>
        <dbReference type="EMBL" id="QCW83298.1"/>
    </source>
</evidence>
<name>A0A4P9UPL2_METBY</name>